<keyword evidence="3" id="KW-1185">Reference proteome</keyword>
<accession>A0A245ZD10</accession>
<name>A0A245ZD10_9SPHN</name>
<gene>
    <name evidence="2" type="ORF">SPDO_32620</name>
</gene>
<dbReference type="Proteomes" id="UP000197290">
    <property type="component" value="Unassembled WGS sequence"/>
</dbReference>
<proteinExistence type="predicted"/>
<sequence>MATERGADWRIEVKGTGDDYDPIGGEISFDWSRSSNEIDESTKDDGQYGSTSFGQQKITFRVNGNVKLPDPGLSAIASVSKASPPETIIRVTKGAIVKYEGPVAVGNFSSTHPKDGPVTYTFDMANKGAPTVDNFAAAA</sequence>
<dbReference type="Pfam" id="PF06199">
    <property type="entry name" value="Phage_tail_2"/>
    <property type="match status" value="1"/>
</dbReference>
<organism evidence="2 3">
    <name type="scientific">Sphingomonas dokdonensis</name>
    <dbReference type="NCBI Taxonomy" id="344880"/>
    <lineage>
        <taxon>Bacteria</taxon>
        <taxon>Pseudomonadati</taxon>
        <taxon>Pseudomonadota</taxon>
        <taxon>Alphaproteobacteria</taxon>
        <taxon>Sphingomonadales</taxon>
        <taxon>Sphingomonadaceae</taxon>
        <taxon>Sphingomonas</taxon>
    </lineage>
</organism>
<protein>
    <submittedName>
        <fullName evidence="2">Phage major tail protein 2</fullName>
    </submittedName>
</protein>
<dbReference type="EMBL" id="NBBI01000013">
    <property type="protein sequence ID" value="OWK27579.1"/>
    <property type="molecule type" value="Genomic_DNA"/>
</dbReference>
<dbReference type="RefSeq" id="WP_088368563.1">
    <property type="nucleotide sequence ID" value="NZ_NBBI01000013.1"/>
</dbReference>
<reference evidence="2 3" key="1">
    <citation type="submission" date="2017-03" db="EMBL/GenBank/DDBJ databases">
        <title>Genome sequence of Sphingomonas dokdonensis DSM 21029.</title>
        <authorList>
            <person name="Poehlein A."/>
            <person name="Wuebbeler J.H."/>
            <person name="Steinbuechel A."/>
            <person name="Daniel R."/>
        </authorList>
    </citation>
    <scope>NUCLEOTIDE SEQUENCE [LARGE SCALE GENOMIC DNA]</scope>
    <source>
        <strain evidence="2 3">DSM 21029</strain>
    </source>
</reference>
<feature type="region of interest" description="Disordered" evidence="1">
    <location>
        <begin position="1"/>
        <end position="52"/>
    </location>
</feature>
<comment type="caution">
    <text evidence="2">The sequence shown here is derived from an EMBL/GenBank/DDBJ whole genome shotgun (WGS) entry which is preliminary data.</text>
</comment>
<dbReference type="AlphaFoldDB" id="A0A245ZD10"/>
<dbReference type="InterPro" id="IPR011855">
    <property type="entry name" value="Phgtail_TP901_1"/>
</dbReference>
<evidence type="ECO:0000313" key="2">
    <source>
        <dbReference type="EMBL" id="OWK27579.1"/>
    </source>
</evidence>
<evidence type="ECO:0000313" key="3">
    <source>
        <dbReference type="Proteomes" id="UP000197290"/>
    </source>
</evidence>
<feature type="compositionally biased region" description="Basic and acidic residues" evidence="1">
    <location>
        <begin position="1"/>
        <end position="17"/>
    </location>
</feature>
<evidence type="ECO:0000256" key="1">
    <source>
        <dbReference type="SAM" id="MobiDB-lite"/>
    </source>
</evidence>
<dbReference type="OrthoDB" id="7579050at2"/>